<reference evidence="1" key="1">
    <citation type="submission" date="2020-05" db="EMBL/GenBank/DDBJ databases">
        <title>Large-scale comparative analyses of tick genomes elucidate their genetic diversity and vector capacities.</title>
        <authorList>
            <person name="Jia N."/>
            <person name="Wang J."/>
            <person name="Shi W."/>
            <person name="Du L."/>
            <person name="Sun Y."/>
            <person name="Zhan W."/>
            <person name="Jiang J."/>
            <person name="Wang Q."/>
            <person name="Zhang B."/>
            <person name="Ji P."/>
            <person name="Sakyi L.B."/>
            <person name="Cui X."/>
            <person name="Yuan T."/>
            <person name="Jiang B."/>
            <person name="Yang W."/>
            <person name="Lam T.T.-Y."/>
            <person name="Chang Q."/>
            <person name="Ding S."/>
            <person name="Wang X."/>
            <person name="Zhu J."/>
            <person name="Ruan X."/>
            <person name="Zhao L."/>
            <person name="Wei J."/>
            <person name="Que T."/>
            <person name="Du C."/>
            <person name="Cheng J."/>
            <person name="Dai P."/>
            <person name="Han X."/>
            <person name="Huang E."/>
            <person name="Gao Y."/>
            <person name="Liu J."/>
            <person name="Shao H."/>
            <person name="Ye R."/>
            <person name="Li L."/>
            <person name="Wei W."/>
            <person name="Wang X."/>
            <person name="Wang C."/>
            <person name="Yang T."/>
            <person name="Huo Q."/>
            <person name="Li W."/>
            <person name="Guo W."/>
            <person name="Chen H."/>
            <person name="Zhou L."/>
            <person name="Ni X."/>
            <person name="Tian J."/>
            <person name="Zhou Y."/>
            <person name="Sheng Y."/>
            <person name="Liu T."/>
            <person name="Pan Y."/>
            <person name="Xia L."/>
            <person name="Li J."/>
            <person name="Zhao F."/>
            <person name="Cao W."/>
        </authorList>
    </citation>
    <scope>NUCLEOTIDE SEQUENCE</scope>
    <source>
        <tissue evidence="1">Larvae</tissue>
    </source>
</reference>
<evidence type="ECO:0000313" key="2">
    <source>
        <dbReference type="Proteomes" id="UP000821845"/>
    </source>
</evidence>
<sequence length="124" mass="13533">MFQSPTASQGQAENTTVAQEYAPGASRGQERAEALKPGRQTGCDLHGRGRIRASIRSRNYTRKRRPCLVLQPVHTLAVGQPPAEQVSLIWAPAHQGLRGPEISLSGIPALSQQQPQARNPYTDR</sequence>
<protein>
    <submittedName>
        <fullName evidence="1">Uncharacterized protein</fullName>
    </submittedName>
</protein>
<accession>A0ACB7T6T7</accession>
<proteinExistence type="predicted"/>
<keyword evidence="2" id="KW-1185">Reference proteome</keyword>
<dbReference type="EMBL" id="CM023491">
    <property type="protein sequence ID" value="KAH6941864.1"/>
    <property type="molecule type" value="Genomic_DNA"/>
</dbReference>
<name>A0ACB7T6T7_HYAAI</name>
<gene>
    <name evidence="1" type="ORF">HPB50_023670</name>
</gene>
<comment type="caution">
    <text evidence="1">The sequence shown here is derived from an EMBL/GenBank/DDBJ whole genome shotgun (WGS) entry which is preliminary data.</text>
</comment>
<dbReference type="Proteomes" id="UP000821845">
    <property type="component" value="Chromosome 11"/>
</dbReference>
<evidence type="ECO:0000313" key="1">
    <source>
        <dbReference type="EMBL" id="KAH6941864.1"/>
    </source>
</evidence>
<organism evidence="1 2">
    <name type="scientific">Hyalomma asiaticum</name>
    <name type="common">Tick</name>
    <dbReference type="NCBI Taxonomy" id="266040"/>
    <lineage>
        <taxon>Eukaryota</taxon>
        <taxon>Metazoa</taxon>
        <taxon>Ecdysozoa</taxon>
        <taxon>Arthropoda</taxon>
        <taxon>Chelicerata</taxon>
        <taxon>Arachnida</taxon>
        <taxon>Acari</taxon>
        <taxon>Parasitiformes</taxon>
        <taxon>Ixodida</taxon>
        <taxon>Ixodoidea</taxon>
        <taxon>Ixodidae</taxon>
        <taxon>Hyalomminae</taxon>
        <taxon>Hyalomma</taxon>
    </lineage>
</organism>